<gene>
    <name evidence="2" type="ORF">OU798_06370</name>
</gene>
<dbReference type="RefSeq" id="WP_343332292.1">
    <property type="nucleotide sequence ID" value="NZ_JAPOHD010000012.1"/>
</dbReference>
<dbReference type="Proteomes" id="UP001145087">
    <property type="component" value="Unassembled WGS sequence"/>
</dbReference>
<dbReference type="AlphaFoldDB" id="A0A9X3FBP7"/>
<keyword evidence="1" id="KW-0732">Signal</keyword>
<dbReference type="EMBL" id="JAPOHD010000012">
    <property type="protein sequence ID" value="MCY1719960.1"/>
    <property type="molecule type" value="Genomic_DNA"/>
</dbReference>
<organism evidence="2 3">
    <name type="scientific">Draconibacterium aestuarii</name>
    <dbReference type="NCBI Taxonomy" id="2998507"/>
    <lineage>
        <taxon>Bacteria</taxon>
        <taxon>Pseudomonadati</taxon>
        <taxon>Bacteroidota</taxon>
        <taxon>Bacteroidia</taxon>
        <taxon>Marinilabiliales</taxon>
        <taxon>Prolixibacteraceae</taxon>
        <taxon>Draconibacterium</taxon>
    </lineage>
</organism>
<accession>A0A9X3FBP7</accession>
<evidence type="ECO:0000313" key="3">
    <source>
        <dbReference type="Proteomes" id="UP001145087"/>
    </source>
</evidence>
<comment type="caution">
    <text evidence="2">The sequence shown here is derived from an EMBL/GenBank/DDBJ whole genome shotgun (WGS) entry which is preliminary data.</text>
</comment>
<proteinExistence type="predicted"/>
<reference evidence="2" key="1">
    <citation type="submission" date="2022-11" db="EMBL/GenBank/DDBJ databases">
        <title>Marilongibacter aestuarii gen. nov., sp. nov., isolated from tidal flat sediment.</title>
        <authorList>
            <person name="Jiayan W."/>
        </authorList>
    </citation>
    <scope>NUCLEOTIDE SEQUENCE</scope>
    <source>
        <strain evidence="2">Z1-6</strain>
    </source>
</reference>
<feature type="chain" id="PRO_5040937743" description="Neuromedin U" evidence="1">
    <location>
        <begin position="25"/>
        <end position="303"/>
    </location>
</feature>
<evidence type="ECO:0000313" key="2">
    <source>
        <dbReference type="EMBL" id="MCY1719960.1"/>
    </source>
</evidence>
<evidence type="ECO:0000256" key="1">
    <source>
        <dbReference type="SAM" id="SignalP"/>
    </source>
</evidence>
<keyword evidence="3" id="KW-1185">Reference proteome</keyword>
<sequence>MKKLYTISLLLCMQLCIFSLSTNAQEDESAPKSEAEIAKELSNPNTTLGTMAFPIDYIHYNGDLPGASSQNGFLLNFQPSLPIPLSEGVNLFVRPLIPIYLSQPVFGDNGFENKGVNLGNISADVAVGKTWPSKTITIVGVFGGFPTATNKQLRSKFTTVGPEFMVAQMFNWGVLGVMFNHAWSVNSYTPEDDVVLAATPDQYWISTANKQTASVTAGQYFYVVNLKNAWQITGQPTFAYNHKAEKGSRFTFPVGTGVNKVTRFGKLPVKLSVQYWYYLARPDAFGPQHQVRVQIAPVIPLPW</sequence>
<feature type="signal peptide" evidence="1">
    <location>
        <begin position="1"/>
        <end position="24"/>
    </location>
</feature>
<protein>
    <recommendedName>
        <fullName evidence="4">Neuromedin U</fullName>
    </recommendedName>
</protein>
<evidence type="ECO:0008006" key="4">
    <source>
        <dbReference type="Google" id="ProtNLM"/>
    </source>
</evidence>
<name>A0A9X3FBP7_9BACT</name>